<evidence type="ECO:0000313" key="2">
    <source>
        <dbReference type="Proteomes" id="UP001207654"/>
    </source>
</evidence>
<dbReference type="RefSeq" id="WP_267541506.1">
    <property type="nucleotide sequence ID" value="NZ_JAPNKA010000001.1"/>
</dbReference>
<reference evidence="1 2" key="1">
    <citation type="submission" date="2022-11" db="EMBL/GenBank/DDBJ databases">
        <title>Minimal conservation of predation-associated metabolite biosynthetic gene clusters underscores biosynthetic potential of Myxococcota including descriptions for ten novel species: Archangium lansinium sp. nov., Myxococcus landrumus sp. nov., Nannocystis bai.</title>
        <authorList>
            <person name="Ahearne A."/>
            <person name="Stevens C."/>
            <person name="Phillips K."/>
        </authorList>
    </citation>
    <scope>NUCLEOTIDE SEQUENCE [LARGE SCALE GENOMIC DNA]</scope>
    <source>
        <strain evidence="1 2">MIWBW</strain>
    </source>
</reference>
<accession>A0ABT4AP80</accession>
<dbReference type="Proteomes" id="UP001207654">
    <property type="component" value="Unassembled WGS sequence"/>
</dbReference>
<comment type="caution">
    <text evidence="1">The sequence shown here is derived from an EMBL/GenBank/DDBJ whole genome shotgun (WGS) entry which is preliminary data.</text>
</comment>
<organism evidence="1 2">
    <name type="scientific">Archangium lansingense</name>
    <dbReference type="NCBI Taxonomy" id="2995310"/>
    <lineage>
        <taxon>Bacteria</taxon>
        <taxon>Pseudomonadati</taxon>
        <taxon>Myxococcota</taxon>
        <taxon>Myxococcia</taxon>
        <taxon>Myxococcales</taxon>
        <taxon>Cystobacterineae</taxon>
        <taxon>Archangiaceae</taxon>
        <taxon>Archangium</taxon>
    </lineage>
</organism>
<dbReference type="EMBL" id="JAPNKA010000001">
    <property type="protein sequence ID" value="MCY1082954.1"/>
    <property type="molecule type" value="Genomic_DNA"/>
</dbReference>
<name>A0ABT4AP80_9BACT</name>
<evidence type="ECO:0000313" key="1">
    <source>
        <dbReference type="EMBL" id="MCY1082954.1"/>
    </source>
</evidence>
<protein>
    <submittedName>
        <fullName evidence="1">Uncharacterized protein</fullName>
    </submittedName>
</protein>
<keyword evidence="2" id="KW-1185">Reference proteome</keyword>
<gene>
    <name evidence="1" type="ORF">OV287_51740</name>
</gene>
<sequence length="440" mass="49211">MAYRRELPRDEVPESLTPSGLEDVLEFPLVQALLGRRSRRFFLGARIPDGPLAFTSRSEPVPLSELEQMLLVTAVGGNTGWHYLIARNEHYAPSLSNYAGSAGGRTFPSAAGFHTSELFFTDDSGIYFVATRDAPALGERDADGRLDLKALLAAHRSRIRKVSDKRLYLPPQPPHVEGHNTWVSNQPGTTLFIPVADLAQHLLGALCYLVQNGFCLTDDYNHRPIPGLERFRELVDVDHPFPLSYMEQLILGEATVELSTACYAGTLMLQAMGLGGWMYDGLERNSVLGASGLPDVPGLGFRYDTDPRWSLPNPTGLPGVFEGFCPPHYPDMRAAVEAFCQRKFGRGGPFNPETPGPYKDTRSIRSSARVHDEVFKDCVTRMAQYIYDTFGKFPATLPSTYCLMFLQAHHLDLEFYDHFYAPGAYLRTHAEHMEKWHSKH</sequence>
<proteinExistence type="predicted"/>